<evidence type="ECO:0000313" key="4">
    <source>
        <dbReference type="Proteomes" id="UP000596742"/>
    </source>
</evidence>
<dbReference type="Proteomes" id="UP000596742">
    <property type="component" value="Unassembled WGS sequence"/>
</dbReference>
<proteinExistence type="predicted"/>
<dbReference type="EMBL" id="UYJE01002699">
    <property type="protein sequence ID" value="VDI12959.1"/>
    <property type="molecule type" value="Genomic_DNA"/>
</dbReference>
<dbReference type="OrthoDB" id="6081480at2759"/>
<feature type="domain" description="Fibrinogen C-terminal" evidence="2">
    <location>
        <begin position="256"/>
        <end position="327"/>
    </location>
</feature>
<dbReference type="Gene3D" id="3.90.215.10">
    <property type="entry name" value="Gamma Fibrinogen, chain A, domain 1"/>
    <property type="match status" value="2"/>
</dbReference>
<dbReference type="Pfam" id="PF00147">
    <property type="entry name" value="Fibrinogen_C"/>
    <property type="match status" value="2"/>
</dbReference>
<protein>
    <recommendedName>
        <fullName evidence="2">Fibrinogen C-terminal domain-containing protein</fullName>
    </recommendedName>
</protein>
<dbReference type="SMART" id="SM00186">
    <property type="entry name" value="FBG"/>
    <property type="match status" value="1"/>
</dbReference>
<accession>A0A8B6D3B3</accession>
<keyword evidence="4" id="KW-1185">Reference proteome</keyword>
<evidence type="ECO:0000259" key="2">
    <source>
        <dbReference type="PROSITE" id="PS51406"/>
    </source>
</evidence>
<sequence>MKNFAKDTSKAVKLATEIKDMLNGMCVNSKDQNSFEKIEEKVQNISKDMEMIKEKLDKIQNIVSDNKCTAYQPKECKDITNRVPGLQTIYPDGNKKLSVQCEEGGWTVIQKRYDGSVEFNRNWSDYENGFGSTKGEFWLGNKNIAQLTAEGSHELRIDLEDWDGNKRFAVYKHFKIGDASTKYILNISEYSGNAGDGLRYHDGKQFSAYDQDNDSHPKTNCAAYKSFKGGWWYSNCYSGPESMLNGHYTHRNNPDQGYGHLPRECTQINDSGLQTVFPDGNCNKEVSVQCEGRWTLIQKRYDGSVEFHRNWKDYENGFGDINGEFWL</sequence>
<dbReference type="InterPro" id="IPR002181">
    <property type="entry name" value="Fibrinogen_a/b/g_C_dom"/>
</dbReference>
<keyword evidence="1" id="KW-0175">Coiled coil</keyword>
<evidence type="ECO:0000313" key="3">
    <source>
        <dbReference type="EMBL" id="VDI12959.1"/>
    </source>
</evidence>
<dbReference type="CDD" id="cd00087">
    <property type="entry name" value="FReD"/>
    <property type="match status" value="1"/>
</dbReference>
<dbReference type="InterPro" id="IPR014716">
    <property type="entry name" value="Fibrinogen_a/b/g_C_1"/>
</dbReference>
<feature type="domain" description="Fibrinogen C-terminal" evidence="2">
    <location>
        <begin position="67"/>
        <end position="248"/>
    </location>
</feature>
<feature type="coiled-coil region" evidence="1">
    <location>
        <begin position="35"/>
        <end position="62"/>
    </location>
</feature>
<dbReference type="PROSITE" id="PS51406">
    <property type="entry name" value="FIBRINOGEN_C_2"/>
    <property type="match status" value="2"/>
</dbReference>
<gene>
    <name evidence="3" type="ORF">MGAL_10B001512</name>
</gene>
<dbReference type="AlphaFoldDB" id="A0A8B6D3B3"/>
<name>A0A8B6D3B3_MYTGA</name>
<dbReference type="PANTHER" id="PTHR19143">
    <property type="entry name" value="FIBRINOGEN/TENASCIN/ANGIOPOEITIN"/>
    <property type="match status" value="1"/>
</dbReference>
<reference evidence="3" key="1">
    <citation type="submission" date="2018-11" db="EMBL/GenBank/DDBJ databases">
        <authorList>
            <person name="Alioto T."/>
            <person name="Alioto T."/>
        </authorList>
    </citation>
    <scope>NUCLEOTIDE SEQUENCE</scope>
</reference>
<organism evidence="3 4">
    <name type="scientific">Mytilus galloprovincialis</name>
    <name type="common">Mediterranean mussel</name>
    <dbReference type="NCBI Taxonomy" id="29158"/>
    <lineage>
        <taxon>Eukaryota</taxon>
        <taxon>Metazoa</taxon>
        <taxon>Spiralia</taxon>
        <taxon>Lophotrochozoa</taxon>
        <taxon>Mollusca</taxon>
        <taxon>Bivalvia</taxon>
        <taxon>Autobranchia</taxon>
        <taxon>Pteriomorphia</taxon>
        <taxon>Mytilida</taxon>
        <taxon>Mytiloidea</taxon>
        <taxon>Mytilidae</taxon>
        <taxon>Mytilinae</taxon>
        <taxon>Mytilus</taxon>
    </lineage>
</organism>
<dbReference type="InterPro" id="IPR036056">
    <property type="entry name" value="Fibrinogen-like_C"/>
</dbReference>
<evidence type="ECO:0000256" key="1">
    <source>
        <dbReference type="SAM" id="Coils"/>
    </source>
</evidence>
<feature type="non-terminal residue" evidence="3">
    <location>
        <position position="1"/>
    </location>
</feature>
<dbReference type="SUPFAM" id="SSF56496">
    <property type="entry name" value="Fibrinogen C-terminal domain-like"/>
    <property type="match status" value="2"/>
</dbReference>
<comment type="caution">
    <text evidence="3">The sequence shown here is derived from an EMBL/GenBank/DDBJ whole genome shotgun (WGS) entry which is preliminary data.</text>
</comment>
<dbReference type="GO" id="GO:0005615">
    <property type="term" value="C:extracellular space"/>
    <property type="evidence" value="ECO:0007669"/>
    <property type="project" value="TreeGrafter"/>
</dbReference>
<dbReference type="InterPro" id="IPR050373">
    <property type="entry name" value="Fibrinogen_C-term_domain"/>
</dbReference>